<keyword evidence="3" id="KW-1185">Reference proteome</keyword>
<dbReference type="InterPro" id="IPR019236">
    <property type="entry name" value="APP1_cat"/>
</dbReference>
<accession>A0ABW3WLX7</accession>
<dbReference type="RefSeq" id="WP_386806903.1">
    <property type="nucleotide sequence ID" value="NZ_JBHTMV010000001.1"/>
</dbReference>
<sequence length="300" mass="34848">MAIVWHLSAIQFSQKTVVSGVLLSHHKFRARQTDSWFSNARQVIGSYFKNTCRNKEILVTNKRHTLKTTTNKNGSFSVTFNFKVEGEIFIHFTDKTSVLSTLQSYPILFKDPPSGLNVISDIDETIMVSYTNTLVKRFFTTLFKTSEKRGVISFTKDLFDSLKDQNPRFFYVSKSENNLFKIISNFIQFNNLPKGPLLLTPFLNFSQLVGSKKNRDFKLNTIETLIENSKNEQFILVGDDSQRDMEIYTVIAKKYKMLISNVYIRQTKKTISDKQKTDWKALQETGVKTYYFKRNEVYSS</sequence>
<dbReference type="InterPro" id="IPR052935">
    <property type="entry name" value="Mg2+_PAP"/>
</dbReference>
<evidence type="ECO:0000313" key="2">
    <source>
        <dbReference type="EMBL" id="MFD1292345.1"/>
    </source>
</evidence>
<feature type="domain" description="Phosphatidate phosphatase APP1 catalytic" evidence="1">
    <location>
        <begin position="117"/>
        <end position="266"/>
    </location>
</feature>
<evidence type="ECO:0000313" key="3">
    <source>
        <dbReference type="Proteomes" id="UP001597241"/>
    </source>
</evidence>
<organism evidence="2 3">
    <name type="scientific">Lutibacter holmesii</name>
    <dbReference type="NCBI Taxonomy" id="1137985"/>
    <lineage>
        <taxon>Bacteria</taxon>
        <taxon>Pseudomonadati</taxon>
        <taxon>Bacteroidota</taxon>
        <taxon>Flavobacteriia</taxon>
        <taxon>Flavobacteriales</taxon>
        <taxon>Flavobacteriaceae</taxon>
        <taxon>Lutibacter</taxon>
    </lineage>
</organism>
<name>A0ABW3WLX7_9FLAO</name>
<dbReference type="EMBL" id="JBHTMV010000001">
    <property type="protein sequence ID" value="MFD1292345.1"/>
    <property type="molecule type" value="Genomic_DNA"/>
</dbReference>
<comment type="caution">
    <text evidence="2">The sequence shown here is derived from an EMBL/GenBank/DDBJ whole genome shotgun (WGS) entry which is preliminary data.</text>
</comment>
<dbReference type="PANTHER" id="PTHR28208">
    <property type="entry name" value="PHOSPHATIDATE PHOSPHATASE APP1"/>
    <property type="match status" value="1"/>
</dbReference>
<evidence type="ECO:0000259" key="1">
    <source>
        <dbReference type="Pfam" id="PF09949"/>
    </source>
</evidence>
<dbReference type="Pfam" id="PF09949">
    <property type="entry name" value="APP1_cat"/>
    <property type="match status" value="1"/>
</dbReference>
<dbReference type="Proteomes" id="UP001597241">
    <property type="component" value="Unassembled WGS sequence"/>
</dbReference>
<proteinExistence type="predicted"/>
<reference evidence="3" key="1">
    <citation type="journal article" date="2019" name="Int. J. Syst. Evol. Microbiol.">
        <title>The Global Catalogue of Microorganisms (GCM) 10K type strain sequencing project: providing services to taxonomists for standard genome sequencing and annotation.</title>
        <authorList>
            <consortium name="The Broad Institute Genomics Platform"/>
            <consortium name="The Broad Institute Genome Sequencing Center for Infectious Disease"/>
            <person name="Wu L."/>
            <person name="Ma J."/>
        </authorList>
    </citation>
    <scope>NUCLEOTIDE SEQUENCE [LARGE SCALE GENOMIC DNA]</scope>
    <source>
        <strain evidence="3">CCUG 62221</strain>
    </source>
</reference>
<dbReference type="PANTHER" id="PTHR28208:SF3">
    <property type="entry name" value="PHOSPHATIDATE PHOSPHATASE APP1"/>
    <property type="match status" value="1"/>
</dbReference>
<protein>
    <submittedName>
        <fullName evidence="2">Phosphatase domain-containing protein</fullName>
    </submittedName>
</protein>
<gene>
    <name evidence="2" type="ORF">ACFQ5N_00740</name>
</gene>